<dbReference type="InterPro" id="IPR002938">
    <property type="entry name" value="FAD-bd"/>
</dbReference>
<organism evidence="2">
    <name type="scientific">marine metagenome</name>
    <dbReference type="NCBI Taxonomy" id="408172"/>
    <lineage>
        <taxon>unclassified sequences</taxon>
        <taxon>metagenomes</taxon>
        <taxon>ecological metagenomes</taxon>
    </lineage>
</organism>
<feature type="non-terminal residue" evidence="2">
    <location>
        <position position="1"/>
    </location>
</feature>
<evidence type="ECO:0000259" key="1">
    <source>
        <dbReference type="Pfam" id="PF01494"/>
    </source>
</evidence>
<dbReference type="AlphaFoldDB" id="A0A383ERK8"/>
<dbReference type="GO" id="GO:0071949">
    <property type="term" value="F:FAD binding"/>
    <property type="evidence" value="ECO:0007669"/>
    <property type="project" value="InterPro"/>
</dbReference>
<dbReference type="InterPro" id="IPR051205">
    <property type="entry name" value="UbiH/COQ6_monooxygenase"/>
</dbReference>
<dbReference type="EMBL" id="UINC01228050">
    <property type="protein sequence ID" value="SVE59204.1"/>
    <property type="molecule type" value="Genomic_DNA"/>
</dbReference>
<proteinExistence type="predicted"/>
<dbReference type="InterPro" id="IPR018168">
    <property type="entry name" value="Ubi_Hdrlase_CS"/>
</dbReference>
<accession>A0A383ERK8</accession>
<dbReference type="Pfam" id="PF01494">
    <property type="entry name" value="FAD_binding_3"/>
    <property type="match status" value="1"/>
</dbReference>
<dbReference type="InterPro" id="IPR036188">
    <property type="entry name" value="FAD/NAD-bd_sf"/>
</dbReference>
<dbReference type="PANTHER" id="PTHR43876">
    <property type="entry name" value="UBIQUINONE BIOSYNTHESIS MONOOXYGENASE COQ6, MITOCHONDRIAL"/>
    <property type="match status" value="1"/>
</dbReference>
<reference evidence="2" key="1">
    <citation type="submission" date="2018-05" db="EMBL/GenBank/DDBJ databases">
        <authorList>
            <person name="Lanie J.A."/>
            <person name="Ng W.-L."/>
            <person name="Kazmierczak K.M."/>
            <person name="Andrzejewski T.M."/>
            <person name="Davidsen T.M."/>
            <person name="Wayne K.J."/>
            <person name="Tettelin H."/>
            <person name="Glass J.I."/>
            <person name="Rusch D."/>
            <person name="Podicherti R."/>
            <person name="Tsui H.-C.T."/>
            <person name="Winkler M.E."/>
        </authorList>
    </citation>
    <scope>NUCLEOTIDE SEQUENCE</scope>
</reference>
<sequence>YPLRRVSVEQPSVQRTVAIGNAAHEVHPVAGQGFNLGLRDVAELAEVIASACKKKQDIGDPALLHRYTRSRQHQVRRVTAFTDGLVQLFTNEVPGLGLLRSVGLNTVEILPPIKRALLRRTAGLSGRQPRLARGLPLVTSGGHR</sequence>
<feature type="domain" description="FAD-binding" evidence="1">
    <location>
        <begin position="8"/>
        <end position="81"/>
    </location>
</feature>
<name>A0A383ERK8_9ZZZZ</name>
<protein>
    <recommendedName>
        <fullName evidence="1">FAD-binding domain-containing protein</fullName>
    </recommendedName>
</protein>
<dbReference type="PROSITE" id="PS01304">
    <property type="entry name" value="UBIH"/>
    <property type="match status" value="1"/>
</dbReference>
<dbReference type="GO" id="GO:0008681">
    <property type="term" value="F:2-octaprenyl-6-methoxyphenol hydroxylase activity"/>
    <property type="evidence" value="ECO:0007669"/>
    <property type="project" value="TreeGrafter"/>
</dbReference>
<gene>
    <name evidence="2" type="ORF">METZ01_LOCUS512058</name>
</gene>
<dbReference type="Gene3D" id="3.50.50.60">
    <property type="entry name" value="FAD/NAD(P)-binding domain"/>
    <property type="match status" value="1"/>
</dbReference>
<dbReference type="SUPFAM" id="SSF51905">
    <property type="entry name" value="FAD/NAD(P)-binding domain"/>
    <property type="match status" value="1"/>
</dbReference>
<evidence type="ECO:0000313" key="2">
    <source>
        <dbReference type="EMBL" id="SVE59204.1"/>
    </source>
</evidence>
<dbReference type="PANTHER" id="PTHR43876:SF8">
    <property type="entry name" value="2-OCTAPRENYL-6-METHOXYPHENOL HYDROXYLASE"/>
    <property type="match status" value="1"/>
</dbReference>